<accession>A0A4V2T2C9</accession>
<proteinExistence type="predicted"/>
<evidence type="ECO:0000313" key="1">
    <source>
        <dbReference type="EMBL" id="TCP96953.1"/>
    </source>
</evidence>
<dbReference type="NCBIfam" id="TIGR01909">
    <property type="entry name" value="C_GCAxxG_C_C"/>
    <property type="match status" value="1"/>
</dbReference>
<dbReference type="Pfam" id="PF09719">
    <property type="entry name" value="C_GCAxxG_C_C"/>
    <property type="match status" value="1"/>
</dbReference>
<gene>
    <name evidence="1" type="ORF">EDD79_10482</name>
</gene>
<protein>
    <submittedName>
        <fullName evidence="1">C_GCAxxG_C_C family probable redox protein</fullName>
    </submittedName>
</protein>
<dbReference type="RefSeq" id="WP_243098278.1">
    <property type="nucleotide sequence ID" value="NZ_CP058648.1"/>
</dbReference>
<name>A0A4V2T2C9_9FIRM</name>
<sequence>MKTEKTIEQKMKEAEEKSKNYFREGLNCAECVMRSFMDMHDINLPDEIIALSTGFGGGLGHTKNTCGAITGAVLALGTIKGRSNPFALETPSERVKELKGVYEDFGKMVIEIENEYGTLICSELSDPYGDFEGKIRKKNCQQIIGYCAAMCTKYAVE</sequence>
<dbReference type="EMBL" id="SLYC01000048">
    <property type="protein sequence ID" value="TCP96953.1"/>
    <property type="molecule type" value="Genomic_DNA"/>
</dbReference>
<reference evidence="1 2" key="1">
    <citation type="submission" date="2019-03" db="EMBL/GenBank/DDBJ databases">
        <title>Genomic Encyclopedia of Type Strains, Phase IV (KMG-IV): sequencing the most valuable type-strain genomes for metagenomic binning, comparative biology and taxonomic classification.</title>
        <authorList>
            <person name="Goeker M."/>
        </authorList>
    </citation>
    <scope>NUCLEOTIDE SEQUENCE [LARGE SCALE GENOMIC DNA]</scope>
    <source>
        <strain evidence="1 2">DSM 100013</strain>
    </source>
</reference>
<keyword evidence="2" id="KW-1185">Reference proteome</keyword>
<dbReference type="Proteomes" id="UP000295504">
    <property type="component" value="Unassembled WGS sequence"/>
</dbReference>
<dbReference type="InterPro" id="IPR010181">
    <property type="entry name" value="CGCAxxGCC_motif"/>
</dbReference>
<dbReference type="AlphaFoldDB" id="A0A4V2T2C9"/>
<comment type="caution">
    <text evidence="1">The sequence shown here is derived from an EMBL/GenBank/DDBJ whole genome shotgun (WGS) entry which is preliminary data.</text>
</comment>
<organism evidence="1 2">
    <name type="scientific">Serpentinicella alkaliphila</name>
    <dbReference type="NCBI Taxonomy" id="1734049"/>
    <lineage>
        <taxon>Bacteria</taxon>
        <taxon>Bacillati</taxon>
        <taxon>Bacillota</taxon>
        <taxon>Clostridia</taxon>
        <taxon>Peptostreptococcales</taxon>
        <taxon>Natronincolaceae</taxon>
        <taxon>Serpentinicella</taxon>
    </lineage>
</organism>
<evidence type="ECO:0000313" key="2">
    <source>
        <dbReference type="Proteomes" id="UP000295504"/>
    </source>
</evidence>